<feature type="compositionally biased region" description="Basic and acidic residues" evidence="1">
    <location>
        <begin position="9"/>
        <end position="19"/>
    </location>
</feature>
<name>A0A9D4GUP6_DREPO</name>
<proteinExistence type="predicted"/>
<reference evidence="2" key="1">
    <citation type="journal article" date="2019" name="bioRxiv">
        <title>The Genome of the Zebra Mussel, Dreissena polymorpha: A Resource for Invasive Species Research.</title>
        <authorList>
            <person name="McCartney M.A."/>
            <person name="Auch B."/>
            <person name="Kono T."/>
            <person name="Mallez S."/>
            <person name="Zhang Y."/>
            <person name="Obille A."/>
            <person name="Becker A."/>
            <person name="Abrahante J.E."/>
            <person name="Garbe J."/>
            <person name="Badalamenti J.P."/>
            <person name="Herman A."/>
            <person name="Mangelson H."/>
            <person name="Liachko I."/>
            <person name="Sullivan S."/>
            <person name="Sone E.D."/>
            <person name="Koren S."/>
            <person name="Silverstein K.A.T."/>
            <person name="Beckman K.B."/>
            <person name="Gohl D.M."/>
        </authorList>
    </citation>
    <scope>NUCLEOTIDE SEQUENCE</scope>
    <source>
        <strain evidence="2">Duluth1</strain>
        <tissue evidence="2">Whole animal</tissue>
    </source>
</reference>
<keyword evidence="3" id="KW-1185">Reference proteome</keyword>
<dbReference type="EMBL" id="JAIWYP010000005">
    <property type="protein sequence ID" value="KAH3823257.1"/>
    <property type="molecule type" value="Genomic_DNA"/>
</dbReference>
<feature type="region of interest" description="Disordered" evidence="1">
    <location>
        <begin position="1"/>
        <end position="32"/>
    </location>
</feature>
<dbReference type="AlphaFoldDB" id="A0A9D4GUP6"/>
<gene>
    <name evidence="2" type="ORF">DPMN_125056</name>
</gene>
<comment type="caution">
    <text evidence="2">The sequence shown here is derived from an EMBL/GenBank/DDBJ whole genome shotgun (WGS) entry which is preliminary data.</text>
</comment>
<organism evidence="2 3">
    <name type="scientific">Dreissena polymorpha</name>
    <name type="common">Zebra mussel</name>
    <name type="synonym">Mytilus polymorpha</name>
    <dbReference type="NCBI Taxonomy" id="45954"/>
    <lineage>
        <taxon>Eukaryota</taxon>
        <taxon>Metazoa</taxon>
        <taxon>Spiralia</taxon>
        <taxon>Lophotrochozoa</taxon>
        <taxon>Mollusca</taxon>
        <taxon>Bivalvia</taxon>
        <taxon>Autobranchia</taxon>
        <taxon>Heteroconchia</taxon>
        <taxon>Euheterodonta</taxon>
        <taxon>Imparidentia</taxon>
        <taxon>Neoheterodontei</taxon>
        <taxon>Myida</taxon>
        <taxon>Dreissenoidea</taxon>
        <taxon>Dreissenidae</taxon>
        <taxon>Dreissena</taxon>
    </lineage>
</organism>
<protein>
    <submittedName>
        <fullName evidence="2">Uncharacterized protein</fullName>
    </submittedName>
</protein>
<evidence type="ECO:0000313" key="2">
    <source>
        <dbReference type="EMBL" id="KAH3823257.1"/>
    </source>
</evidence>
<sequence>MQTKQTIKTKGEKRTKDEASPGSTSDQPVPKSPEYFINGVGVDPIYTVGYINIIFATSSDVWEILSAALALTVSGANCSIMLRFLAVT</sequence>
<evidence type="ECO:0000256" key="1">
    <source>
        <dbReference type="SAM" id="MobiDB-lite"/>
    </source>
</evidence>
<accession>A0A9D4GUP6</accession>
<evidence type="ECO:0000313" key="3">
    <source>
        <dbReference type="Proteomes" id="UP000828390"/>
    </source>
</evidence>
<dbReference type="Proteomes" id="UP000828390">
    <property type="component" value="Unassembled WGS sequence"/>
</dbReference>
<reference evidence="2" key="2">
    <citation type="submission" date="2020-11" db="EMBL/GenBank/DDBJ databases">
        <authorList>
            <person name="McCartney M.A."/>
            <person name="Auch B."/>
            <person name="Kono T."/>
            <person name="Mallez S."/>
            <person name="Becker A."/>
            <person name="Gohl D.M."/>
            <person name="Silverstein K.A.T."/>
            <person name="Koren S."/>
            <person name="Bechman K.B."/>
            <person name="Herman A."/>
            <person name="Abrahante J.E."/>
            <person name="Garbe J."/>
        </authorList>
    </citation>
    <scope>NUCLEOTIDE SEQUENCE</scope>
    <source>
        <strain evidence="2">Duluth1</strain>
        <tissue evidence="2">Whole animal</tissue>
    </source>
</reference>